<evidence type="ECO:0000256" key="8">
    <source>
        <dbReference type="ARBA" id="ARBA00023010"/>
    </source>
</evidence>
<evidence type="ECO:0000256" key="11">
    <source>
        <dbReference type="ARBA" id="ARBA00030422"/>
    </source>
</evidence>
<dbReference type="PANTHER" id="PTHR12388:SF0">
    <property type="entry name" value="MITOCHONDRIAL IMPORT INNER MEMBRANE TRANSLOCASE SUBUNIT TIM16"/>
    <property type="match status" value="1"/>
</dbReference>
<keyword evidence="9" id="KW-0496">Mitochondrion</keyword>
<keyword evidence="14" id="KW-1185">Reference proteome</keyword>
<evidence type="ECO:0000256" key="3">
    <source>
        <dbReference type="ARBA" id="ARBA00013571"/>
    </source>
</evidence>
<evidence type="ECO:0000313" key="13">
    <source>
        <dbReference type="EMBL" id="KOS12590.1"/>
    </source>
</evidence>
<sequence length="154" mass="16522">MSLPRILAQIAFTGTRILGRAFMEAGRQAARNVRAGQVEAAGAAGGRAGAAASPSDALTRTHRMTMDEAKMILNLKEDVSLEANKNGISDAVKKEMIEHYERLFEINAPPAPKGKTGGGSGSFYIQSKIVRARERIEAEWKLLTEAAAEHQASS</sequence>
<keyword evidence="8" id="KW-0811">Translocation</keyword>
<evidence type="ECO:0000256" key="4">
    <source>
        <dbReference type="ARBA" id="ARBA00020721"/>
    </source>
</evidence>
<evidence type="ECO:0000313" key="14">
    <source>
        <dbReference type="Proteomes" id="UP000037751"/>
    </source>
</evidence>
<organism evidence="13 14">
    <name type="scientific">Malassezia pachydermatis</name>
    <dbReference type="NCBI Taxonomy" id="77020"/>
    <lineage>
        <taxon>Eukaryota</taxon>
        <taxon>Fungi</taxon>
        <taxon>Dikarya</taxon>
        <taxon>Basidiomycota</taxon>
        <taxon>Ustilaginomycotina</taxon>
        <taxon>Malasseziomycetes</taxon>
        <taxon>Malasseziales</taxon>
        <taxon>Malasseziaceae</taxon>
        <taxon>Malassezia</taxon>
    </lineage>
</organism>
<keyword evidence="5" id="KW-0813">Transport</keyword>
<dbReference type="Gene3D" id="1.10.287.110">
    <property type="entry name" value="DnaJ domain"/>
    <property type="match status" value="1"/>
</dbReference>
<gene>
    <name evidence="13" type="ORF">Malapachy_2798</name>
</gene>
<evidence type="ECO:0000256" key="1">
    <source>
        <dbReference type="ARBA" id="ARBA00004637"/>
    </source>
</evidence>
<name>A0A0M8MRZ0_9BASI</name>
<dbReference type="PANTHER" id="PTHR12388">
    <property type="entry name" value="MITOCHONDRIA ASSOCIATED GRANULOCYTE MACROPHAGE CSF SIGNALING MOLECULE"/>
    <property type="match status" value="1"/>
</dbReference>
<dbReference type="InterPro" id="IPR036869">
    <property type="entry name" value="J_dom_sf"/>
</dbReference>
<comment type="similarity">
    <text evidence="2">Belongs to the TIM16/PAM16 family.</text>
</comment>
<keyword evidence="6" id="KW-0999">Mitochondrion inner membrane</keyword>
<dbReference type="EMBL" id="LGAV01000011">
    <property type="protein sequence ID" value="KOS12590.1"/>
    <property type="molecule type" value="Genomic_DNA"/>
</dbReference>
<dbReference type="AlphaFoldDB" id="A0A0M8MRZ0"/>
<comment type="caution">
    <text evidence="13">The sequence shown here is derived from an EMBL/GenBank/DDBJ whole genome shotgun (WGS) entry which is preliminary data.</text>
</comment>
<comment type="subcellular location">
    <subcellularLocation>
        <location evidence="1">Mitochondrion inner membrane</location>
        <topology evidence="1">Peripheral membrane protein</topology>
    </subcellularLocation>
</comment>
<evidence type="ECO:0000256" key="5">
    <source>
        <dbReference type="ARBA" id="ARBA00022448"/>
    </source>
</evidence>
<dbReference type="RefSeq" id="XP_017990222.1">
    <property type="nucleotide sequence ID" value="XM_018137284.1"/>
</dbReference>
<dbReference type="Proteomes" id="UP000037751">
    <property type="component" value="Unassembled WGS sequence"/>
</dbReference>
<reference evidence="13 14" key="1">
    <citation type="submission" date="2015-07" db="EMBL/GenBank/DDBJ databases">
        <title>Draft Genome Sequence of Malassezia furfur CBS1878 and Malassezia pachydermatis CBS1879.</title>
        <authorList>
            <person name="Triana S."/>
            <person name="Ohm R."/>
            <person name="Gonzalez A."/>
            <person name="DeCock H."/>
            <person name="Restrepo S."/>
            <person name="Celis A."/>
        </authorList>
    </citation>
    <scope>NUCLEOTIDE SEQUENCE [LARGE SCALE GENOMIC DNA]</scope>
    <source>
        <strain evidence="13 14">CBS 1879</strain>
    </source>
</reference>
<evidence type="ECO:0000256" key="2">
    <source>
        <dbReference type="ARBA" id="ARBA00008817"/>
    </source>
</evidence>
<evidence type="ECO:0000256" key="7">
    <source>
        <dbReference type="ARBA" id="ARBA00022927"/>
    </source>
</evidence>
<dbReference type="GeneID" id="28729160"/>
<keyword evidence="10" id="KW-0472">Membrane</keyword>
<dbReference type="OrthoDB" id="10262892at2759"/>
<evidence type="ECO:0000256" key="6">
    <source>
        <dbReference type="ARBA" id="ARBA00022792"/>
    </source>
</evidence>
<proteinExistence type="inferred from homology"/>
<dbReference type="GO" id="GO:0005744">
    <property type="term" value="C:TIM23 mitochondrial import inner membrane translocase complex"/>
    <property type="evidence" value="ECO:0007669"/>
    <property type="project" value="InterPro"/>
</dbReference>
<dbReference type="STRING" id="77020.A0A0M8MRZ0"/>
<dbReference type="Pfam" id="PF03656">
    <property type="entry name" value="Pam16"/>
    <property type="match status" value="1"/>
</dbReference>
<dbReference type="VEuPathDB" id="FungiDB:Malapachy_2798"/>
<evidence type="ECO:0000256" key="10">
    <source>
        <dbReference type="ARBA" id="ARBA00023136"/>
    </source>
</evidence>
<keyword evidence="7" id="KW-0653">Protein transport</keyword>
<dbReference type="InterPro" id="IPR005341">
    <property type="entry name" value="Tim16"/>
</dbReference>
<protein>
    <recommendedName>
        <fullName evidence="4">Mitochondrial import inner membrane translocase subunit TIM16</fullName>
    </recommendedName>
    <alternativeName>
        <fullName evidence="3">Mitochondrial import inner membrane translocase subunit tim16</fullName>
    </alternativeName>
    <alternativeName>
        <fullName evidence="11 12">Presequence translocated-associated motor subunit PAM16</fullName>
    </alternativeName>
</protein>
<evidence type="ECO:0000256" key="12">
    <source>
        <dbReference type="ARBA" id="ARBA00031407"/>
    </source>
</evidence>
<accession>A0A0M8MRZ0</accession>
<dbReference type="GO" id="GO:0030150">
    <property type="term" value="P:protein import into mitochondrial matrix"/>
    <property type="evidence" value="ECO:0007669"/>
    <property type="project" value="InterPro"/>
</dbReference>
<evidence type="ECO:0000256" key="9">
    <source>
        <dbReference type="ARBA" id="ARBA00023128"/>
    </source>
</evidence>